<organism evidence="4 5">
    <name type="scientific">Ancylostoma caninum</name>
    <name type="common">Dog hookworm</name>
    <dbReference type="NCBI Taxonomy" id="29170"/>
    <lineage>
        <taxon>Eukaryota</taxon>
        <taxon>Metazoa</taxon>
        <taxon>Ecdysozoa</taxon>
        <taxon>Nematoda</taxon>
        <taxon>Chromadorea</taxon>
        <taxon>Rhabditida</taxon>
        <taxon>Rhabditina</taxon>
        <taxon>Rhabditomorpha</taxon>
        <taxon>Strongyloidea</taxon>
        <taxon>Ancylostomatidae</taxon>
        <taxon>Ancylostomatinae</taxon>
        <taxon>Ancylostoma</taxon>
    </lineage>
</organism>
<proteinExistence type="predicted"/>
<evidence type="ECO:0000256" key="1">
    <source>
        <dbReference type="ARBA" id="ARBA00023157"/>
    </source>
</evidence>
<sequence>MTYGFLITEEKLCGDPSSFPCKGYGECVLWQWLLDGKKHCIDGSDEDQNYVRALETSFRCYYNRTGKVAMPPPLNYTQAFLKITNPVLPGFRPPQFPTLFPPVPSFTLPPAFITPPPPVTFPPPVHLSKVTGLPPLPPPFPTLLPPPPPYYPVPVPPITQPQSAPVTTTVATVLVPDTPATPSDPFGTSNLAMTTSITPRYPLDSDISVSGLGSQPLSSATPASVFFTTLSSTLGQRTEPPNTRKHSLGHIRGRGRTTTLSPALATTAKITHIKVAVVDVKESSKTGEQELNNVHGGTTLGNSGTETGVDSQDNREKETSISHIDLTSKENEAASIVPTHSSSFHGTSPSSTPKGQIDGMLPIPDIHGNIHPKFRTTERPPVEQSITTDRIGSSKSSTSQAGFTKSSDTEHGQDDSTNEPFQRKTVSPPTKPKVPSDTVLTAGRSDGAELASTSISTTQQPSVSVRDQCVLDFIDKAKEKYPNYECQCPTGEMLVGGNCEGLYFILLFLLFK</sequence>
<feature type="compositionally biased region" description="Polar residues" evidence="3">
    <location>
        <begin position="384"/>
        <end position="406"/>
    </location>
</feature>
<keyword evidence="1" id="KW-1015">Disulfide bond</keyword>
<dbReference type="CDD" id="cd00112">
    <property type="entry name" value="LDLa"/>
    <property type="match status" value="1"/>
</dbReference>
<comment type="caution">
    <text evidence="2">Lacks conserved residue(s) required for the propagation of feature annotation.</text>
</comment>
<name>A0A368HEY0_ANCCA</name>
<feature type="compositionally biased region" description="Low complexity" evidence="3">
    <location>
        <begin position="338"/>
        <end position="353"/>
    </location>
</feature>
<dbReference type="InterPro" id="IPR002172">
    <property type="entry name" value="LDrepeatLR_classA_rpt"/>
</dbReference>
<dbReference type="EMBL" id="JOJR01000001">
    <property type="protein sequence ID" value="RCN53775.1"/>
    <property type="molecule type" value="Genomic_DNA"/>
</dbReference>
<dbReference type="AlphaFoldDB" id="A0A368HEY0"/>
<feature type="region of interest" description="Disordered" evidence="3">
    <location>
        <begin position="234"/>
        <end position="255"/>
    </location>
</feature>
<protein>
    <submittedName>
        <fullName evidence="4">Uncharacterized protein</fullName>
    </submittedName>
</protein>
<gene>
    <name evidence="4" type="ORF">ANCCAN_00269</name>
</gene>
<feature type="region of interest" description="Disordered" evidence="3">
    <location>
        <begin position="283"/>
        <end position="441"/>
    </location>
</feature>
<feature type="compositionally biased region" description="Low complexity" evidence="3">
    <location>
        <begin position="424"/>
        <end position="439"/>
    </location>
</feature>
<dbReference type="OrthoDB" id="6514358at2759"/>
<feature type="compositionally biased region" description="Polar residues" evidence="3">
    <location>
        <begin position="289"/>
        <end position="311"/>
    </location>
</feature>
<evidence type="ECO:0000313" key="5">
    <source>
        <dbReference type="Proteomes" id="UP000252519"/>
    </source>
</evidence>
<reference evidence="4 5" key="1">
    <citation type="submission" date="2014-10" db="EMBL/GenBank/DDBJ databases">
        <title>Draft genome of the hookworm Ancylostoma caninum.</title>
        <authorList>
            <person name="Mitreva M."/>
        </authorList>
    </citation>
    <scope>NUCLEOTIDE SEQUENCE [LARGE SCALE GENOMIC DNA]</scope>
    <source>
        <strain evidence="4 5">Baltimore</strain>
    </source>
</reference>
<comment type="caution">
    <text evidence="4">The sequence shown here is derived from an EMBL/GenBank/DDBJ whole genome shotgun (WGS) entry which is preliminary data.</text>
</comment>
<evidence type="ECO:0000256" key="3">
    <source>
        <dbReference type="SAM" id="MobiDB-lite"/>
    </source>
</evidence>
<feature type="compositionally biased region" description="Basic and acidic residues" evidence="3">
    <location>
        <begin position="312"/>
        <end position="332"/>
    </location>
</feature>
<evidence type="ECO:0000256" key="2">
    <source>
        <dbReference type="PROSITE-ProRule" id="PRU00124"/>
    </source>
</evidence>
<dbReference type="STRING" id="29170.A0A368HEY0"/>
<dbReference type="PROSITE" id="PS50068">
    <property type="entry name" value="LDLRA_2"/>
    <property type="match status" value="1"/>
</dbReference>
<evidence type="ECO:0000313" key="4">
    <source>
        <dbReference type="EMBL" id="RCN53775.1"/>
    </source>
</evidence>
<accession>A0A368HEY0</accession>
<dbReference type="SMART" id="SM00192">
    <property type="entry name" value="LDLa"/>
    <property type="match status" value="1"/>
</dbReference>
<dbReference type="SUPFAM" id="SSF57424">
    <property type="entry name" value="LDL receptor-like module"/>
    <property type="match status" value="1"/>
</dbReference>
<feature type="compositionally biased region" description="Basic residues" evidence="3">
    <location>
        <begin position="243"/>
        <end position="255"/>
    </location>
</feature>
<keyword evidence="5" id="KW-1185">Reference proteome</keyword>
<dbReference type="InterPro" id="IPR036055">
    <property type="entry name" value="LDL_receptor-like_sf"/>
</dbReference>
<dbReference type="Gene3D" id="4.10.400.10">
    <property type="entry name" value="Low-density Lipoprotein Receptor"/>
    <property type="match status" value="1"/>
</dbReference>
<dbReference type="Proteomes" id="UP000252519">
    <property type="component" value="Unassembled WGS sequence"/>
</dbReference>